<dbReference type="Pfam" id="PF10282">
    <property type="entry name" value="Lactonase"/>
    <property type="match status" value="1"/>
</dbReference>
<dbReference type="PATRIC" id="fig|997355.3.peg.149"/>
<dbReference type="InterPro" id="IPR015943">
    <property type="entry name" value="WD40/YVTN_repeat-like_dom_sf"/>
</dbReference>
<protein>
    <recommendedName>
        <fullName evidence="4">Carboxy-cis,cis-muconate cyclase</fullName>
    </recommendedName>
</protein>
<reference evidence="2 3" key="1">
    <citation type="submission" date="2011-06" db="EMBL/GenBank/DDBJ databases">
        <authorList>
            <person name="Muzny D."/>
            <person name="Qin X."/>
            <person name="Deng J."/>
            <person name="Jiang H."/>
            <person name="Liu Y."/>
            <person name="Qu J."/>
            <person name="Song X.-Z."/>
            <person name="Zhang L."/>
            <person name="Thornton R."/>
            <person name="Coyle M."/>
            <person name="Francisco L."/>
            <person name="Jackson L."/>
            <person name="Javaid M."/>
            <person name="Korchina V."/>
            <person name="Kovar C."/>
            <person name="Mata R."/>
            <person name="Mathew T."/>
            <person name="Ngo R."/>
            <person name="Nguyen L."/>
            <person name="Nguyen N."/>
            <person name="Okwuonu G."/>
            <person name="Ongeri F."/>
            <person name="Pham C."/>
            <person name="Simmons D."/>
            <person name="Wilczek-Boney K."/>
            <person name="Hale W."/>
            <person name="Jakkamsetti A."/>
            <person name="Pham P."/>
            <person name="Ruth R."/>
            <person name="San Lucas F."/>
            <person name="Warren J."/>
            <person name="Zhang J."/>
            <person name="Zhao Z."/>
            <person name="Zhou C."/>
            <person name="Zhu D."/>
            <person name="Lee S."/>
            <person name="Bess C."/>
            <person name="Blankenburg K."/>
            <person name="Forbes L."/>
            <person name="Fu Q."/>
            <person name="Gubbala S."/>
            <person name="Hirani K."/>
            <person name="Jayaseelan J.C."/>
            <person name="Lara F."/>
            <person name="Munidasa M."/>
            <person name="Palculict T."/>
            <person name="Patil S."/>
            <person name="Pu L.-L."/>
            <person name="Saada N."/>
            <person name="Tang L."/>
            <person name="Weissenberger G."/>
            <person name="Zhu Y."/>
            <person name="Hemphill L."/>
            <person name="Shang Y."/>
            <person name="Youmans B."/>
            <person name="Ayvaz T."/>
            <person name="Ross M."/>
            <person name="Santibanez J."/>
            <person name="Aqrawi P."/>
            <person name="Gross S."/>
            <person name="Joshi V."/>
            <person name="Fowler G."/>
            <person name="Nazareth L."/>
            <person name="Reid J."/>
            <person name="Worley K."/>
            <person name="Petrosino J."/>
            <person name="Highlander S."/>
            <person name="Gibbs R."/>
        </authorList>
    </citation>
    <scope>NUCLEOTIDE SEQUENCE [LARGE SCALE GENOMIC DNA]</scope>
    <source>
        <strain evidence="2 3">ATCC 25577</strain>
    </source>
</reference>
<organism evidence="2 3">
    <name type="scientific">Cutibacterium avidum ATCC 25577</name>
    <dbReference type="NCBI Taxonomy" id="997355"/>
    <lineage>
        <taxon>Bacteria</taxon>
        <taxon>Bacillati</taxon>
        <taxon>Actinomycetota</taxon>
        <taxon>Actinomycetes</taxon>
        <taxon>Propionibacteriales</taxon>
        <taxon>Propionibacteriaceae</taxon>
        <taxon>Cutibacterium</taxon>
    </lineage>
</organism>
<dbReference type="InterPro" id="IPR019405">
    <property type="entry name" value="Lactonase_7-beta_prop"/>
</dbReference>
<comment type="similarity">
    <text evidence="1">Belongs to the cycloisomerase 2 family.</text>
</comment>
<comment type="caution">
    <text evidence="2">The sequence shown here is derived from an EMBL/GenBank/DDBJ whole genome shotgun (WGS) entry which is preliminary data.</text>
</comment>
<dbReference type="EMBL" id="AGBA01000003">
    <property type="protein sequence ID" value="EGY79084.1"/>
    <property type="molecule type" value="Genomic_DNA"/>
</dbReference>
<dbReference type="SUPFAM" id="SSF50974">
    <property type="entry name" value="Nitrous oxide reductase, N-terminal domain"/>
    <property type="match status" value="1"/>
</dbReference>
<dbReference type="PANTHER" id="PTHR30344:SF1">
    <property type="entry name" value="6-PHOSPHOGLUCONOLACTONASE"/>
    <property type="match status" value="1"/>
</dbReference>
<gene>
    <name evidence="2" type="ORF">HMPREF9153_0149</name>
</gene>
<dbReference type="InterPro" id="IPR050282">
    <property type="entry name" value="Cycloisomerase_2"/>
</dbReference>
<proteinExistence type="inferred from homology"/>
<dbReference type="Proteomes" id="UP000005332">
    <property type="component" value="Unassembled WGS sequence"/>
</dbReference>
<dbReference type="PANTHER" id="PTHR30344">
    <property type="entry name" value="6-PHOSPHOGLUCONOLACTONASE-RELATED"/>
    <property type="match status" value="1"/>
</dbReference>
<dbReference type="InterPro" id="IPR011045">
    <property type="entry name" value="N2O_reductase_N"/>
</dbReference>
<keyword evidence="3" id="KW-1185">Reference proteome</keyword>
<evidence type="ECO:0000313" key="3">
    <source>
        <dbReference type="Proteomes" id="UP000005332"/>
    </source>
</evidence>
<dbReference type="Gene3D" id="2.130.10.10">
    <property type="entry name" value="YVTN repeat-like/Quinoprotein amine dehydrogenase"/>
    <property type="match status" value="1"/>
</dbReference>
<evidence type="ECO:0000256" key="1">
    <source>
        <dbReference type="ARBA" id="ARBA00005564"/>
    </source>
</evidence>
<accession>G4CUE3</accession>
<dbReference type="GO" id="GO:0017057">
    <property type="term" value="F:6-phosphogluconolactonase activity"/>
    <property type="evidence" value="ECO:0007669"/>
    <property type="project" value="TreeGrafter"/>
</dbReference>
<evidence type="ECO:0000313" key="2">
    <source>
        <dbReference type="EMBL" id="EGY79084.1"/>
    </source>
</evidence>
<dbReference type="AlphaFoldDB" id="G4CUE3"/>
<name>G4CUE3_9ACTN</name>
<dbReference type="HOGENOM" id="CLU_038716_3_3_11"/>
<evidence type="ECO:0008006" key="4">
    <source>
        <dbReference type="Google" id="ProtNLM"/>
    </source>
</evidence>
<sequence length="386" mass="41880">MSLLVDNPTSCVMWPYGRLIVSRLPIMALTPVLACHRTTDVSVGGITAWQLTDDSDGLHTEIVGSCQLGDASWVTPLYNVVAVLCERDSTLWLVHPGRQFQVVGTVELEGQSPCHGTVDPTGRLMAIADYASGQVEFVDLSDLTRPTVRHVLDLGQDRAFPGPLPDRQEGPHAHQVTWLDRAHLAVTDLGADRVCFLRWSEAGPEIIGSLKTPAGMGPRHLTLTEDGRKQILTVAGELSGTVSTWSRPTGHDMWARDWRFVTETPSSRWSKVPSRGGYPSQAPAQPSAIVSSPDGQHFVANRLVGSVGVLEGRFGRLELVDEFDGTGANPRDITVTTQGGTRVWAALPEEGHIAIHCRDDQTGEWQVETTIDQPGVMRVLVGPTIG</sequence>